<name>G4Q4U0_ACIIR</name>
<dbReference type="AlphaFoldDB" id="G4Q4U0"/>
<protein>
    <submittedName>
        <fullName evidence="1">Uncharacterized protein</fullName>
    </submittedName>
</protein>
<sequence length="64" mass="7420">MSSLDFDLGNAFLSKKEILKEYITEGLNRRYGCDIPEQINSRLTLERKKLEQNSQNIDIFLAAK</sequence>
<organism evidence="1 2">
    <name type="scientific">Acidaminococcus intestini (strain RyC-MR95)</name>
    <dbReference type="NCBI Taxonomy" id="568816"/>
    <lineage>
        <taxon>Bacteria</taxon>
        <taxon>Bacillati</taxon>
        <taxon>Bacillota</taxon>
        <taxon>Negativicutes</taxon>
        <taxon>Acidaminococcales</taxon>
        <taxon>Acidaminococcaceae</taxon>
        <taxon>Acidaminococcus</taxon>
    </lineage>
</organism>
<proteinExistence type="predicted"/>
<reference evidence="1 2" key="1">
    <citation type="journal article" date="2011" name="J. Bacteriol.">
        <title>Complete genome sequence of Acidaminococcus intestini RYC-MR95, a Gram-negative bacterium from the phylum Firmicutes.</title>
        <authorList>
            <person name="D'Auria G."/>
            <person name="Galan J.C."/>
            <person name="Rodriguez-Alcayna M."/>
            <person name="Moya A."/>
            <person name="Baquero F."/>
            <person name="Latorre A."/>
        </authorList>
    </citation>
    <scope>NUCLEOTIDE SEQUENCE [LARGE SCALE GENOMIC DNA]</scope>
    <source>
        <strain evidence="1 2">RyC-MR95</strain>
    </source>
</reference>
<dbReference type="STRING" id="568816.Acin_1988"/>
<evidence type="ECO:0000313" key="1">
    <source>
        <dbReference type="EMBL" id="AEQ23195.1"/>
    </source>
</evidence>
<dbReference type="Proteomes" id="UP000007093">
    <property type="component" value="Chromosome"/>
</dbReference>
<dbReference type="KEGG" id="ain:Acin_1988"/>
<accession>G4Q4U0</accession>
<dbReference type="EMBL" id="CP003058">
    <property type="protein sequence ID" value="AEQ23195.1"/>
    <property type="molecule type" value="Genomic_DNA"/>
</dbReference>
<evidence type="ECO:0000313" key="2">
    <source>
        <dbReference type="Proteomes" id="UP000007093"/>
    </source>
</evidence>
<dbReference type="PATRIC" id="fig|568816.4.peg.1927"/>
<gene>
    <name evidence="1" type="ordered locus">Acin_1988</name>
</gene>
<keyword evidence="2" id="KW-1185">Reference proteome</keyword>
<dbReference type="HOGENOM" id="CLU_2857436_0_0_9"/>
<dbReference type="InParanoid" id="G4Q4U0"/>